<dbReference type="InterPro" id="IPR039538">
    <property type="entry name" value="BetI_C"/>
</dbReference>
<keyword evidence="4" id="KW-0804">Transcription</keyword>
<dbReference type="PROSITE" id="PS50977">
    <property type="entry name" value="HTH_TETR_2"/>
    <property type="match status" value="1"/>
</dbReference>
<keyword evidence="3 5" id="KW-0238">DNA-binding</keyword>
<dbReference type="InterPro" id="IPR036271">
    <property type="entry name" value="Tet_transcr_reg_TetR-rel_C_sf"/>
</dbReference>
<name>A0ABQ6I9A2_9MICO</name>
<organism evidence="7 8">
    <name type="scientific">Demequina litorisediminis</name>
    <dbReference type="NCBI Taxonomy" id="1849022"/>
    <lineage>
        <taxon>Bacteria</taxon>
        <taxon>Bacillati</taxon>
        <taxon>Actinomycetota</taxon>
        <taxon>Actinomycetes</taxon>
        <taxon>Micrococcales</taxon>
        <taxon>Demequinaceae</taxon>
        <taxon>Demequina</taxon>
    </lineage>
</organism>
<dbReference type="Proteomes" id="UP001157125">
    <property type="component" value="Unassembled WGS sequence"/>
</dbReference>
<dbReference type="InterPro" id="IPR009057">
    <property type="entry name" value="Homeodomain-like_sf"/>
</dbReference>
<evidence type="ECO:0000313" key="8">
    <source>
        <dbReference type="Proteomes" id="UP001157125"/>
    </source>
</evidence>
<dbReference type="Pfam" id="PF13977">
    <property type="entry name" value="TetR_C_6"/>
    <property type="match status" value="1"/>
</dbReference>
<gene>
    <name evidence="7" type="ORF">GCM10025876_05140</name>
</gene>
<feature type="DNA-binding region" description="H-T-H motif" evidence="5">
    <location>
        <begin position="16"/>
        <end position="35"/>
    </location>
</feature>
<evidence type="ECO:0000256" key="1">
    <source>
        <dbReference type="ARBA" id="ARBA00022491"/>
    </source>
</evidence>
<protein>
    <submittedName>
        <fullName evidence="7">TetR family transcriptional regulator</fullName>
    </submittedName>
</protein>
<evidence type="ECO:0000256" key="4">
    <source>
        <dbReference type="ARBA" id="ARBA00023163"/>
    </source>
</evidence>
<dbReference type="SUPFAM" id="SSF48498">
    <property type="entry name" value="Tetracyclin repressor-like, C-terminal domain"/>
    <property type="match status" value="1"/>
</dbReference>
<feature type="domain" description="HTH tetR-type" evidence="6">
    <location>
        <begin position="1"/>
        <end position="53"/>
    </location>
</feature>
<reference evidence="8" key="1">
    <citation type="journal article" date="2019" name="Int. J. Syst. Evol. Microbiol.">
        <title>The Global Catalogue of Microorganisms (GCM) 10K type strain sequencing project: providing services to taxonomists for standard genome sequencing and annotation.</title>
        <authorList>
            <consortium name="The Broad Institute Genomics Platform"/>
            <consortium name="The Broad Institute Genome Sequencing Center for Infectious Disease"/>
            <person name="Wu L."/>
            <person name="Ma J."/>
        </authorList>
    </citation>
    <scope>NUCLEOTIDE SEQUENCE [LARGE SCALE GENOMIC DNA]</scope>
    <source>
        <strain evidence="8">NBRC 112299</strain>
    </source>
</reference>
<evidence type="ECO:0000313" key="7">
    <source>
        <dbReference type="EMBL" id="GMA34310.1"/>
    </source>
</evidence>
<dbReference type="PANTHER" id="PTHR47506:SF6">
    <property type="entry name" value="HTH-TYPE TRANSCRIPTIONAL REPRESSOR NEMR"/>
    <property type="match status" value="1"/>
</dbReference>
<dbReference type="Pfam" id="PF00440">
    <property type="entry name" value="TetR_N"/>
    <property type="match status" value="1"/>
</dbReference>
<keyword evidence="1" id="KW-0678">Repressor</keyword>
<dbReference type="Gene3D" id="1.10.357.10">
    <property type="entry name" value="Tetracycline Repressor, domain 2"/>
    <property type="match status" value="1"/>
</dbReference>
<keyword evidence="2" id="KW-0805">Transcription regulation</keyword>
<dbReference type="SUPFAM" id="SSF46689">
    <property type="entry name" value="Homeodomain-like"/>
    <property type="match status" value="1"/>
</dbReference>
<evidence type="ECO:0000256" key="3">
    <source>
        <dbReference type="ARBA" id="ARBA00023125"/>
    </source>
</evidence>
<comment type="caution">
    <text evidence="7">The sequence shown here is derived from an EMBL/GenBank/DDBJ whole genome shotgun (WGS) entry which is preliminary data.</text>
</comment>
<dbReference type="PANTHER" id="PTHR47506">
    <property type="entry name" value="TRANSCRIPTIONAL REGULATORY PROTEIN"/>
    <property type="match status" value="1"/>
</dbReference>
<evidence type="ECO:0000256" key="2">
    <source>
        <dbReference type="ARBA" id="ARBA00023015"/>
    </source>
</evidence>
<sequence length="179" mass="19175">MSHATTSPSLATVAGSLRDIAQRAGMSHPGLLYHFPTKEALLMAVLERRDQVDGEVNPVRGEDGLVALRNLVASAYRNEANRGVVELFAVVSAEATSAEHPAHEFFVARYERLVASVTRAFEEVRAAGLLHEGIDPDVAGVQTVALMDGLQIQWLLGSTALSMGDAMRAHFAALVDAEL</sequence>
<dbReference type="InterPro" id="IPR001647">
    <property type="entry name" value="HTH_TetR"/>
</dbReference>
<accession>A0ABQ6I9A2</accession>
<evidence type="ECO:0000256" key="5">
    <source>
        <dbReference type="PROSITE-ProRule" id="PRU00335"/>
    </source>
</evidence>
<keyword evidence="8" id="KW-1185">Reference proteome</keyword>
<dbReference type="EMBL" id="BSUN01000001">
    <property type="protein sequence ID" value="GMA34310.1"/>
    <property type="molecule type" value="Genomic_DNA"/>
</dbReference>
<proteinExistence type="predicted"/>
<evidence type="ECO:0000259" key="6">
    <source>
        <dbReference type="PROSITE" id="PS50977"/>
    </source>
</evidence>